<name>A0AAW2G849_9HYME</name>
<evidence type="ECO:0000313" key="2">
    <source>
        <dbReference type="Proteomes" id="UP001430953"/>
    </source>
</evidence>
<dbReference type="AlphaFoldDB" id="A0AAW2G849"/>
<evidence type="ECO:0000313" key="1">
    <source>
        <dbReference type="EMBL" id="KAL0123640.1"/>
    </source>
</evidence>
<comment type="caution">
    <text evidence="1">The sequence shown here is derived from an EMBL/GenBank/DDBJ whole genome shotgun (WGS) entry which is preliminary data.</text>
</comment>
<organism evidence="1 2">
    <name type="scientific">Cardiocondyla obscurior</name>
    <dbReference type="NCBI Taxonomy" id="286306"/>
    <lineage>
        <taxon>Eukaryota</taxon>
        <taxon>Metazoa</taxon>
        <taxon>Ecdysozoa</taxon>
        <taxon>Arthropoda</taxon>
        <taxon>Hexapoda</taxon>
        <taxon>Insecta</taxon>
        <taxon>Pterygota</taxon>
        <taxon>Neoptera</taxon>
        <taxon>Endopterygota</taxon>
        <taxon>Hymenoptera</taxon>
        <taxon>Apocrita</taxon>
        <taxon>Aculeata</taxon>
        <taxon>Formicoidea</taxon>
        <taxon>Formicidae</taxon>
        <taxon>Myrmicinae</taxon>
        <taxon>Cardiocondyla</taxon>
    </lineage>
</organism>
<keyword evidence="2" id="KW-1185">Reference proteome</keyword>
<dbReference type="EMBL" id="JADYXP020000005">
    <property type="protein sequence ID" value="KAL0123640.1"/>
    <property type="molecule type" value="Genomic_DNA"/>
</dbReference>
<reference evidence="1 2" key="1">
    <citation type="submission" date="2023-03" db="EMBL/GenBank/DDBJ databases">
        <title>High recombination rates correlate with genetic variation in Cardiocondyla obscurior ants.</title>
        <authorList>
            <person name="Errbii M."/>
        </authorList>
    </citation>
    <scope>NUCLEOTIDE SEQUENCE [LARGE SCALE GENOMIC DNA]</scope>
    <source>
        <strain evidence="1">Alpha-2009</strain>
        <tissue evidence="1">Whole body</tissue>
    </source>
</reference>
<protein>
    <submittedName>
        <fullName evidence="1">Uncharacterized protein</fullName>
    </submittedName>
</protein>
<gene>
    <name evidence="1" type="ORF">PUN28_005869</name>
</gene>
<accession>A0AAW2G849</accession>
<proteinExistence type="predicted"/>
<dbReference type="Proteomes" id="UP001430953">
    <property type="component" value="Unassembled WGS sequence"/>
</dbReference>
<sequence>MLGISHQCASLWYVRRPARDKKRRMETSIYRRHFRSISLLYRISSFTVSARIRPLLCTKLQFQALGSHGARIYVPIDGRFPRGSLTIGFTLDLIIRCSVTMRSKLEIYNFVTVVCDYEE</sequence>